<proteinExistence type="inferred from homology"/>
<name>A0ABV2AQC0_9EUKA</name>
<reference evidence="2 3" key="1">
    <citation type="journal article" date="2024" name="BMC Biol.">
        <title>Comparative genomics of Ascetosporea gives new insight into the evolutionary basis for animal parasitism in Rhizaria.</title>
        <authorList>
            <person name="Hiltunen Thoren M."/>
            <person name="Onut-Brannstrom I."/>
            <person name="Alfjorden A."/>
            <person name="Peckova H."/>
            <person name="Swords F."/>
            <person name="Hooper C."/>
            <person name="Holzer A.S."/>
            <person name="Bass D."/>
            <person name="Burki F."/>
        </authorList>
    </citation>
    <scope>NUCLEOTIDE SEQUENCE [LARGE SCALE GENOMIC DNA]</scope>
    <source>
        <strain evidence="2">20-A016</strain>
    </source>
</reference>
<organism evidence="2 3">
    <name type="scientific">Bonamia ostreae</name>
    <dbReference type="NCBI Taxonomy" id="126728"/>
    <lineage>
        <taxon>Eukaryota</taxon>
        <taxon>Sar</taxon>
        <taxon>Rhizaria</taxon>
        <taxon>Endomyxa</taxon>
        <taxon>Ascetosporea</taxon>
        <taxon>Haplosporida</taxon>
        <taxon>Bonamia</taxon>
    </lineage>
</organism>
<evidence type="ECO:0008006" key="4">
    <source>
        <dbReference type="Google" id="ProtNLM"/>
    </source>
</evidence>
<sequence>MNISNKNTDHKLSQKWSFWCIKSDSISFDDFGKNLLRIGSFDTVEDFWTIYTHIKNPDSIINNHDIFLFKENVKPMWEDPANEKGGHWTFMLKKNKRISECWEKLVMAVVGGQFESNGDLCGISLAMKKKDEVSFSIWHGDASNQVEKYLMRFG</sequence>
<dbReference type="PANTHER" id="PTHR11960">
    <property type="entry name" value="EUKARYOTIC TRANSLATION INITIATION FACTOR 4E RELATED"/>
    <property type="match status" value="1"/>
</dbReference>
<dbReference type="Proteomes" id="UP001439008">
    <property type="component" value="Unassembled WGS sequence"/>
</dbReference>
<comment type="caution">
    <text evidence="2">The sequence shown here is derived from an EMBL/GenBank/DDBJ whole genome shotgun (WGS) entry which is preliminary data.</text>
</comment>
<keyword evidence="1" id="KW-0648">Protein biosynthesis</keyword>
<evidence type="ECO:0000313" key="3">
    <source>
        <dbReference type="Proteomes" id="UP001439008"/>
    </source>
</evidence>
<dbReference type="Pfam" id="PF01652">
    <property type="entry name" value="IF4E"/>
    <property type="match status" value="1"/>
</dbReference>
<gene>
    <name evidence="2" type="ORF">MHBO_003400</name>
</gene>
<dbReference type="EMBL" id="JBDODL010001872">
    <property type="protein sequence ID" value="MES1921865.1"/>
    <property type="molecule type" value="Genomic_DNA"/>
</dbReference>
<keyword evidence="1" id="KW-0694">RNA-binding</keyword>
<dbReference type="SUPFAM" id="SSF55418">
    <property type="entry name" value="eIF4e-like"/>
    <property type="match status" value="1"/>
</dbReference>
<keyword evidence="1" id="KW-0396">Initiation factor</keyword>
<accession>A0ABV2AQC0</accession>
<evidence type="ECO:0000256" key="1">
    <source>
        <dbReference type="RuleBase" id="RU004374"/>
    </source>
</evidence>
<dbReference type="InterPro" id="IPR001040">
    <property type="entry name" value="TIF_eIF_4E"/>
</dbReference>
<protein>
    <recommendedName>
        <fullName evidence="4">Eukaryotic translation initiation factor 4E</fullName>
    </recommendedName>
</protein>
<evidence type="ECO:0000313" key="2">
    <source>
        <dbReference type="EMBL" id="MES1921865.1"/>
    </source>
</evidence>
<dbReference type="PANTHER" id="PTHR11960:SF18">
    <property type="entry name" value="EUKARYOTIC TRANSLATION INITIATION FACTOR 4E HOMOLOGOUS PROTEIN, ISOFORM B"/>
    <property type="match status" value="1"/>
</dbReference>
<keyword evidence="3" id="KW-1185">Reference proteome</keyword>
<dbReference type="Gene3D" id="3.30.760.10">
    <property type="entry name" value="RNA Cap, Translation Initiation Factor Eif4e"/>
    <property type="match status" value="1"/>
</dbReference>
<dbReference type="InterPro" id="IPR023398">
    <property type="entry name" value="TIF_eIF4e-like"/>
</dbReference>
<comment type="similarity">
    <text evidence="1">Belongs to the eukaryotic initiation factor 4E family.</text>
</comment>